<evidence type="ECO:0000256" key="6">
    <source>
        <dbReference type="ARBA" id="ARBA00022840"/>
    </source>
</evidence>
<dbReference type="InterPro" id="IPR049962">
    <property type="entry name" value="THUMP_ThiI"/>
</dbReference>
<dbReference type="CDD" id="cd11716">
    <property type="entry name" value="THUMP_ThiI"/>
    <property type="match status" value="1"/>
</dbReference>
<dbReference type="PANTHER" id="PTHR43209">
    <property type="entry name" value="TRNA SULFURTRANSFERASE"/>
    <property type="match status" value="1"/>
</dbReference>
<evidence type="ECO:0000259" key="9">
    <source>
        <dbReference type="PROSITE" id="PS51165"/>
    </source>
</evidence>
<name>A0A644T4R5_9ZZZZ</name>
<dbReference type="GO" id="GO:0002937">
    <property type="term" value="P:tRNA 4-thiouridine biosynthesis"/>
    <property type="evidence" value="ECO:0007669"/>
    <property type="project" value="TreeGrafter"/>
</dbReference>
<dbReference type="PANTHER" id="PTHR43209:SF1">
    <property type="entry name" value="TRNA SULFURTRANSFERASE"/>
    <property type="match status" value="1"/>
</dbReference>
<comment type="subcellular location">
    <subcellularLocation>
        <location evidence="1">Cytoplasm</location>
    </subcellularLocation>
</comment>
<dbReference type="GO" id="GO:0009228">
    <property type="term" value="P:thiamine biosynthetic process"/>
    <property type="evidence" value="ECO:0007669"/>
    <property type="project" value="UniProtKB-KW"/>
</dbReference>
<protein>
    <submittedName>
        <fullName evidence="10">Putative tRNA sulfurtransferase</fullName>
        <ecNumber evidence="10">2.8.1.4</ecNumber>
    </submittedName>
</protein>
<proteinExistence type="inferred from homology"/>
<evidence type="ECO:0000256" key="8">
    <source>
        <dbReference type="ARBA" id="ARBA00022977"/>
    </source>
</evidence>
<dbReference type="Gene3D" id="3.30.2130.30">
    <property type="match status" value="1"/>
</dbReference>
<dbReference type="Pfam" id="PF02568">
    <property type="entry name" value="ThiI"/>
    <property type="match status" value="1"/>
</dbReference>
<keyword evidence="8" id="KW-0784">Thiamine biosynthesis</keyword>
<evidence type="ECO:0000256" key="2">
    <source>
        <dbReference type="ARBA" id="ARBA00022490"/>
    </source>
</evidence>
<dbReference type="InterPro" id="IPR050102">
    <property type="entry name" value="tRNA_sulfurtransferase_ThiI"/>
</dbReference>
<dbReference type="FunFam" id="3.40.50.620:FF:000053">
    <property type="entry name" value="Probable tRNA sulfurtransferase"/>
    <property type="match status" value="1"/>
</dbReference>
<dbReference type="InterPro" id="IPR054173">
    <property type="entry name" value="ThiI_fer"/>
</dbReference>
<dbReference type="Pfam" id="PF02926">
    <property type="entry name" value="THUMP"/>
    <property type="match status" value="1"/>
</dbReference>
<evidence type="ECO:0000256" key="3">
    <source>
        <dbReference type="ARBA" id="ARBA00022555"/>
    </source>
</evidence>
<dbReference type="InterPro" id="IPR049961">
    <property type="entry name" value="ThiI_N"/>
</dbReference>
<dbReference type="HAMAP" id="MF_00021">
    <property type="entry name" value="ThiI"/>
    <property type="match status" value="1"/>
</dbReference>
<keyword evidence="2" id="KW-0963">Cytoplasm</keyword>
<sequence length="387" mass="43296">MKHSLIIARYGELGLKSPKIRSRFERKLSSNIKASFNCEIDINQARIFIFPENFNEAIFELKKIFGIVSFSPAISTYSNFQDIENTLNIYVDNLVEEGLISSDTPFAIRCRRVGVHDFSSQELAAFAGSVVVKKLGCPVNLTNPKFEIFIEVRDNETYIFHEKIRGPGGLPLGTQGKLISLISSGIDSPVATYLMMKRGCEIIALHFDNNPYTKPKSEEKFDSIIKQLKSYSKGVKFRSRVVNYGDYLKKCKDDAPEKMTCILCKSGMYKIAGKLAKEMNALGIVDGSSVGQVASQTLPNILATREDVDVPILSPLIGMDKVEIERIAKKIGTYDISKEDDGGCSAVPRYPETKADIKRVRKAKNDINQEELINDTFNSIIFKNSEE</sequence>
<dbReference type="Pfam" id="PF22025">
    <property type="entry name" value="ThiI_fer"/>
    <property type="match status" value="1"/>
</dbReference>
<dbReference type="GO" id="GO:0005524">
    <property type="term" value="F:ATP binding"/>
    <property type="evidence" value="ECO:0007669"/>
    <property type="project" value="UniProtKB-KW"/>
</dbReference>
<dbReference type="Gene3D" id="3.40.50.620">
    <property type="entry name" value="HUPs"/>
    <property type="match status" value="1"/>
</dbReference>
<keyword evidence="5" id="KW-0547">Nucleotide-binding</keyword>
<dbReference type="GO" id="GO:0140741">
    <property type="term" value="F:tRNA-uracil-4 sulfurtransferase activity"/>
    <property type="evidence" value="ECO:0007669"/>
    <property type="project" value="UniProtKB-EC"/>
</dbReference>
<dbReference type="InterPro" id="IPR020536">
    <property type="entry name" value="ThiI_AANH"/>
</dbReference>
<dbReference type="EC" id="2.8.1.4" evidence="10"/>
<dbReference type="GO" id="GO:0004810">
    <property type="term" value="F:CCA tRNA nucleotidyltransferase activity"/>
    <property type="evidence" value="ECO:0007669"/>
    <property type="project" value="InterPro"/>
</dbReference>
<evidence type="ECO:0000256" key="1">
    <source>
        <dbReference type="ARBA" id="ARBA00004496"/>
    </source>
</evidence>
<dbReference type="PROSITE" id="PS51165">
    <property type="entry name" value="THUMP"/>
    <property type="match status" value="1"/>
</dbReference>
<evidence type="ECO:0000313" key="10">
    <source>
        <dbReference type="EMBL" id="MPL61925.1"/>
    </source>
</evidence>
<organism evidence="10">
    <name type="scientific">bioreactor metagenome</name>
    <dbReference type="NCBI Taxonomy" id="1076179"/>
    <lineage>
        <taxon>unclassified sequences</taxon>
        <taxon>metagenomes</taxon>
        <taxon>ecological metagenomes</taxon>
    </lineage>
</organism>
<gene>
    <name evidence="10" type="primary">thiI_2</name>
    <name evidence="10" type="ORF">SDC9_07514</name>
</gene>
<accession>A0A644T4R5</accession>
<comment type="caution">
    <text evidence="10">The sequence shown here is derived from an EMBL/GenBank/DDBJ whole genome shotgun (WGS) entry which is preliminary data.</text>
</comment>
<dbReference type="SMART" id="SM00981">
    <property type="entry name" value="THUMP"/>
    <property type="match status" value="1"/>
</dbReference>
<dbReference type="EMBL" id="VSSQ01000016">
    <property type="protein sequence ID" value="MPL61925.1"/>
    <property type="molecule type" value="Genomic_DNA"/>
</dbReference>
<dbReference type="NCBIfam" id="TIGR00342">
    <property type="entry name" value="tRNA uracil 4-sulfurtransferase ThiI"/>
    <property type="match status" value="1"/>
</dbReference>
<dbReference type="InterPro" id="IPR003720">
    <property type="entry name" value="tRNA_STrfase"/>
</dbReference>
<dbReference type="InterPro" id="IPR014729">
    <property type="entry name" value="Rossmann-like_a/b/a_fold"/>
</dbReference>
<keyword evidence="7" id="KW-0694">RNA-binding</keyword>
<dbReference type="CDD" id="cd01712">
    <property type="entry name" value="PPase_ThiI"/>
    <property type="match status" value="1"/>
</dbReference>
<reference evidence="10" key="1">
    <citation type="submission" date="2019-08" db="EMBL/GenBank/DDBJ databases">
        <authorList>
            <person name="Kucharzyk K."/>
            <person name="Murdoch R.W."/>
            <person name="Higgins S."/>
            <person name="Loffler F."/>
        </authorList>
    </citation>
    <scope>NUCLEOTIDE SEQUENCE</scope>
</reference>
<keyword evidence="3" id="KW-0820">tRNA-binding</keyword>
<feature type="domain" description="THUMP" evidence="9">
    <location>
        <begin position="55"/>
        <end position="163"/>
    </location>
</feature>
<dbReference type="GO" id="GO:0052837">
    <property type="term" value="P:thiazole biosynthetic process"/>
    <property type="evidence" value="ECO:0007669"/>
    <property type="project" value="TreeGrafter"/>
</dbReference>
<evidence type="ECO:0000256" key="7">
    <source>
        <dbReference type="ARBA" id="ARBA00022884"/>
    </source>
</evidence>
<evidence type="ECO:0000256" key="4">
    <source>
        <dbReference type="ARBA" id="ARBA00022679"/>
    </source>
</evidence>
<dbReference type="SUPFAM" id="SSF52402">
    <property type="entry name" value="Adenine nucleotide alpha hydrolases-like"/>
    <property type="match status" value="1"/>
</dbReference>
<dbReference type="GO" id="GO:0005829">
    <property type="term" value="C:cytosol"/>
    <property type="evidence" value="ECO:0007669"/>
    <property type="project" value="TreeGrafter"/>
</dbReference>
<evidence type="ECO:0000256" key="5">
    <source>
        <dbReference type="ARBA" id="ARBA00022741"/>
    </source>
</evidence>
<dbReference type="AlphaFoldDB" id="A0A644T4R5"/>
<keyword evidence="6" id="KW-0067">ATP-binding</keyword>
<dbReference type="InterPro" id="IPR004114">
    <property type="entry name" value="THUMP_dom"/>
</dbReference>
<dbReference type="GO" id="GO:0000049">
    <property type="term" value="F:tRNA binding"/>
    <property type="evidence" value="ECO:0007669"/>
    <property type="project" value="UniProtKB-KW"/>
</dbReference>
<dbReference type="SUPFAM" id="SSF143437">
    <property type="entry name" value="THUMP domain-like"/>
    <property type="match status" value="1"/>
</dbReference>
<keyword evidence="4 10" id="KW-0808">Transferase</keyword>